<name>A0ACD3AZS5_9AGAR</name>
<dbReference type="Proteomes" id="UP000308600">
    <property type="component" value="Unassembled WGS sequence"/>
</dbReference>
<accession>A0ACD3AZS5</accession>
<evidence type="ECO:0000313" key="2">
    <source>
        <dbReference type="Proteomes" id="UP000308600"/>
    </source>
</evidence>
<protein>
    <submittedName>
        <fullName evidence="1">Uncharacterized protein</fullName>
    </submittedName>
</protein>
<evidence type="ECO:0000313" key="1">
    <source>
        <dbReference type="EMBL" id="TFK71096.1"/>
    </source>
</evidence>
<proteinExistence type="predicted"/>
<keyword evidence="2" id="KW-1185">Reference proteome</keyword>
<sequence length="144" mass="15317">MFMFGSPEFCSLSRTLAHGVCLHVILSVSVVATRIPLEDLTGGLRKICPEYNIARIMAASGAVNQVFGCNWGRGAMCFASWVNAGWRTSIDFARSGAITVLPSLSSTVVGVTTSPNRKAQNAKPMFDVKTHVPTSSAITSSGYT</sequence>
<organism evidence="1 2">
    <name type="scientific">Pluteus cervinus</name>
    <dbReference type="NCBI Taxonomy" id="181527"/>
    <lineage>
        <taxon>Eukaryota</taxon>
        <taxon>Fungi</taxon>
        <taxon>Dikarya</taxon>
        <taxon>Basidiomycota</taxon>
        <taxon>Agaricomycotina</taxon>
        <taxon>Agaricomycetes</taxon>
        <taxon>Agaricomycetidae</taxon>
        <taxon>Agaricales</taxon>
        <taxon>Pluteineae</taxon>
        <taxon>Pluteaceae</taxon>
        <taxon>Pluteus</taxon>
    </lineage>
</organism>
<dbReference type="EMBL" id="ML208303">
    <property type="protein sequence ID" value="TFK71096.1"/>
    <property type="molecule type" value="Genomic_DNA"/>
</dbReference>
<gene>
    <name evidence="1" type="ORF">BDN72DRAFT_856484</name>
</gene>
<reference evidence="1 2" key="1">
    <citation type="journal article" date="2019" name="Nat. Ecol. Evol.">
        <title>Megaphylogeny resolves global patterns of mushroom evolution.</title>
        <authorList>
            <person name="Varga T."/>
            <person name="Krizsan K."/>
            <person name="Foldi C."/>
            <person name="Dima B."/>
            <person name="Sanchez-Garcia M."/>
            <person name="Sanchez-Ramirez S."/>
            <person name="Szollosi G.J."/>
            <person name="Szarkandi J.G."/>
            <person name="Papp V."/>
            <person name="Albert L."/>
            <person name="Andreopoulos W."/>
            <person name="Angelini C."/>
            <person name="Antonin V."/>
            <person name="Barry K.W."/>
            <person name="Bougher N.L."/>
            <person name="Buchanan P."/>
            <person name="Buyck B."/>
            <person name="Bense V."/>
            <person name="Catcheside P."/>
            <person name="Chovatia M."/>
            <person name="Cooper J."/>
            <person name="Damon W."/>
            <person name="Desjardin D."/>
            <person name="Finy P."/>
            <person name="Geml J."/>
            <person name="Haridas S."/>
            <person name="Hughes K."/>
            <person name="Justo A."/>
            <person name="Karasinski D."/>
            <person name="Kautmanova I."/>
            <person name="Kiss B."/>
            <person name="Kocsube S."/>
            <person name="Kotiranta H."/>
            <person name="LaButti K.M."/>
            <person name="Lechner B.E."/>
            <person name="Liimatainen K."/>
            <person name="Lipzen A."/>
            <person name="Lukacs Z."/>
            <person name="Mihaltcheva S."/>
            <person name="Morgado L.N."/>
            <person name="Niskanen T."/>
            <person name="Noordeloos M.E."/>
            <person name="Ohm R.A."/>
            <person name="Ortiz-Santana B."/>
            <person name="Ovrebo C."/>
            <person name="Racz N."/>
            <person name="Riley R."/>
            <person name="Savchenko A."/>
            <person name="Shiryaev A."/>
            <person name="Soop K."/>
            <person name="Spirin V."/>
            <person name="Szebenyi C."/>
            <person name="Tomsovsky M."/>
            <person name="Tulloss R.E."/>
            <person name="Uehling J."/>
            <person name="Grigoriev I.V."/>
            <person name="Vagvolgyi C."/>
            <person name="Papp T."/>
            <person name="Martin F.M."/>
            <person name="Miettinen O."/>
            <person name="Hibbett D.S."/>
            <person name="Nagy L.G."/>
        </authorList>
    </citation>
    <scope>NUCLEOTIDE SEQUENCE [LARGE SCALE GENOMIC DNA]</scope>
    <source>
        <strain evidence="1 2">NL-1719</strain>
    </source>
</reference>